<evidence type="ECO:0000313" key="1">
    <source>
        <dbReference type="EMBL" id="KYR02355.1"/>
    </source>
</evidence>
<comment type="caution">
    <text evidence="1">The sequence shown here is derived from an EMBL/GenBank/DDBJ whole genome shotgun (WGS) entry which is preliminary data.</text>
</comment>
<keyword evidence="2" id="KW-1185">Reference proteome</keyword>
<dbReference type="PANTHER" id="PTHR33129">
    <property type="entry name" value="PROTEIN KINASE DOMAIN-CONTAINING PROTEIN-RELATED"/>
    <property type="match status" value="1"/>
</dbReference>
<dbReference type="Proteomes" id="UP000076078">
    <property type="component" value="Unassembled WGS sequence"/>
</dbReference>
<dbReference type="PANTHER" id="PTHR33129:SF1">
    <property type="entry name" value="ATP-BINDING PROTEIN"/>
    <property type="match status" value="1"/>
</dbReference>
<reference evidence="1 2" key="1">
    <citation type="submission" date="2015-12" db="EMBL/GenBank/DDBJ databases">
        <title>Dictyostelia acquired genes for synthesis and detection of signals that induce cell-type specialization by lateral gene transfer from prokaryotes.</title>
        <authorList>
            <person name="Gloeckner G."/>
            <person name="Schaap P."/>
        </authorList>
    </citation>
    <scope>NUCLEOTIDE SEQUENCE [LARGE SCALE GENOMIC DNA]</scope>
    <source>
        <strain evidence="1 2">TK</strain>
    </source>
</reference>
<sequence>MHIISLTKSPIVVYSCHSIDPSSYFLFAYDEDDNPIVDEGDLSRFSGLLNTKDVYFLVDSKDVTNKVAKTIIVSYPNPSIYKEFMKDRGTVKRYMPIWDKNELDVVRPLLYPYVKQEILDELWTKWGGIPRFVLEIANDNLKQHSIKRSILSVDFNLCAQSVFEEDPQATDSHNVFQIIPYERVGFEKYSMMKLHFSSKYVAQKVTQINQGFRMEQIISGLEKPYFLHSPIGGSFFESIVHTRLQKGGTFTRRNLQTGIEDSITIDKPISSSFIKSIISIELAPNGHYLIPSFSNPSVVDSLIKPNQLFQVTVSPTHPTLMQELSNIIEQLKNPHVVDLYFVVPKDQYSDFKQQNYLTNTNTFATELSKEVQAVTQYILEYLYNSYQSDVSNIRFKLYKFISLINRDCRDSIAPRFRYSLTILNESTLNALVSLTSKERGIIDYVSLSINPETLVQYQHSIDLIIPFVKNVNLAYSLEYMKYFTASESMTFIVKCLPENLPPIPSHLKSINVSGTQVDIDDIISRITKDCPSLESIEIKCFYDYYQISNTSCLINIQSVQFSYATINVTAIVDLIEHSKMTKLVLDRINIMDENISEDEPNNRLIPYDTVMGAVGQSTSLVEFSLLPLSGVTSVHLSTLVRCLNQTKTLKTLRLGTMNAHFDERHEIRNQTLEYFSLPCLQIDQFLHSNEIVTNFWDSPSYLKSLVLPETLKQFSTFDLTNHQNLTEITGHNNNETFNVLSQILSEQPPNLKNVMIMNARKFKVDSEKSNNLVDSIRNNSIIESFSSAFGLPKNLFLDLISLNHQSLKSLNISVNCPDMTLMSSILPILSNNNTLTHLSFDDNPNSPYKFISSLIPLLKFQTIESLECKISYLQHSDSKVTTEQWKQLYNDFQSTLLSNLNHLRHLSITPLPIELQKFQDLIFRYFLNKKC</sequence>
<dbReference type="EMBL" id="LODT01000004">
    <property type="protein sequence ID" value="KYR02355.1"/>
    <property type="molecule type" value="Genomic_DNA"/>
</dbReference>
<dbReference type="AlphaFoldDB" id="A0A152A8A0"/>
<proteinExistence type="predicted"/>
<name>A0A152A8A0_TIELA</name>
<dbReference type="STRING" id="361077.A0A152A8A0"/>
<gene>
    <name evidence="1" type="ORF">DLAC_01188</name>
</gene>
<dbReference type="SUPFAM" id="SSF52047">
    <property type="entry name" value="RNI-like"/>
    <property type="match status" value="1"/>
</dbReference>
<dbReference type="OrthoDB" id="19109at2759"/>
<dbReference type="InParanoid" id="A0A152A8A0"/>
<accession>A0A152A8A0</accession>
<dbReference type="InterPro" id="IPR052980">
    <property type="entry name" value="Crinkler_effector"/>
</dbReference>
<protein>
    <submittedName>
        <fullName evidence="1">Uncharacterized protein</fullName>
    </submittedName>
</protein>
<organism evidence="1 2">
    <name type="scientific">Tieghemostelium lacteum</name>
    <name type="common">Slime mold</name>
    <name type="synonym">Dictyostelium lacteum</name>
    <dbReference type="NCBI Taxonomy" id="361077"/>
    <lineage>
        <taxon>Eukaryota</taxon>
        <taxon>Amoebozoa</taxon>
        <taxon>Evosea</taxon>
        <taxon>Eumycetozoa</taxon>
        <taxon>Dictyostelia</taxon>
        <taxon>Dictyosteliales</taxon>
        <taxon>Raperosteliaceae</taxon>
        <taxon>Tieghemostelium</taxon>
    </lineage>
</organism>
<evidence type="ECO:0000313" key="2">
    <source>
        <dbReference type="Proteomes" id="UP000076078"/>
    </source>
</evidence>